<evidence type="ECO:0000313" key="2">
    <source>
        <dbReference type="EMBL" id="CAB9516534.1"/>
    </source>
</evidence>
<comment type="caution">
    <text evidence="2">The sequence shown here is derived from an EMBL/GenBank/DDBJ whole genome shotgun (WGS) entry which is preliminary data.</text>
</comment>
<keyword evidence="3" id="KW-1185">Reference proteome</keyword>
<evidence type="ECO:0000313" key="3">
    <source>
        <dbReference type="Proteomes" id="UP001153069"/>
    </source>
</evidence>
<dbReference type="Proteomes" id="UP001153069">
    <property type="component" value="Unassembled WGS sequence"/>
</dbReference>
<accession>A0A9N8EA00</accession>
<gene>
    <name evidence="2" type="ORF">SEMRO_790_G202780.1</name>
</gene>
<evidence type="ECO:0000256" key="1">
    <source>
        <dbReference type="SAM" id="MobiDB-lite"/>
    </source>
</evidence>
<dbReference type="AlphaFoldDB" id="A0A9N8EA00"/>
<name>A0A9N8EA00_9STRA</name>
<proteinExistence type="predicted"/>
<sequence>MFYETCSALDEGTEPKRKKQKTKSNNTQMHLQGPKPAGCSDDNYCKACGNWGHKRRTSRLCPKNRKLCDSHPSVSALEGMTDDQVKETQQSLLDSIPLEMEETEAHNRTLIVENILEDNDNDEDDIMN</sequence>
<organism evidence="2 3">
    <name type="scientific">Seminavis robusta</name>
    <dbReference type="NCBI Taxonomy" id="568900"/>
    <lineage>
        <taxon>Eukaryota</taxon>
        <taxon>Sar</taxon>
        <taxon>Stramenopiles</taxon>
        <taxon>Ochrophyta</taxon>
        <taxon>Bacillariophyta</taxon>
        <taxon>Bacillariophyceae</taxon>
        <taxon>Bacillariophycidae</taxon>
        <taxon>Naviculales</taxon>
        <taxon>Naviculaceae</taxon>
        <taxon>Seminavis</taxon>
    </lineage>
</organism>
<dbReference type="EMBL" id="CAICTM010000789">
    <property type="protein sequence ID" value="CAB9516534.1"/>
    <property type="molecule type" value="Genomic_DNA"/>
</dbReference>
<feature type="region of interest" description="Disordered" evidence="1">
    <location>
        <begin position="1"/>
        <end position="36"/>
    </location>
</feature>
<protein>
    <submittedName>
        <fullName evidence="2">Uncharacterized protein</fullName>
    </submittedName>
</protein>
<reference evidence="2" key="1">
    <citation type="submission" date="2020-06" db="EMBL/GenBank/DDBJ databases">
        <authorList>
            <consortium name="Plant Systems Biology data submission"/>
        </authorList>
    </citation>
    <scope>NUCLEOTIDE SEQUENCE</scope>
    <source>
        <strain evidence="2">D6</strain>
    </source>
</reference>